<proteinExistence type="predicted"/>
<dbReference type="EMBL" id="VWSG01000005">
    <property type="protein sequence ID" value="KAA5535289.1"/>
    <property type="molecule type" value="Genomic_DNA"/>
</dbReference>
<protein>
    <submittedName>
        <fullName evidence="1">DUF4198 domain-containing protein</fullName>
    </submittedName>
</protein>
<gene>
    <name evidence="1" type="ORF">F0460_08205</name>
</gene>
<organism evidence="1 2">
    <name type="scientific">Paenimyroides baculatum</name>
    <dbReference type="NCBI Taxonomy" id="2608000"/>
    <lineage>
        <taxon>Bacteria</taxon>
        <taxon>Pseudomonadati</taxon>
        <taxon>Bacteroidota</taxon>
        <taxon>Flavobacteriia</taxon>
        <taxon>Flavobacteriales</taxon>
        <taxon>Flavobacteriaceae</taxon>
        <taxon>Paenimyroides</taxon>
    </lineage>
</organism>
<sequence>MKKILFLAFTPLLFSSCTNDFYDGDTRTIIEGKVVYNNVPLSNAEVNFYPVYNKPKNGTITELSSNEIVYDQYQDEPISISKTTTDASGKISISIPRNEDTSVYVVKVTRGKNSKYYGYISHYNTNNYYINLGTLNY</sequence>
<dbReference type="PROSITE" id="PS51257">
    <property type="entry name" value="PROKAR_LIPOPROTEIN"/>
    <property type="match status" value="1"/>
</dbReference>
<reference evidence="1 2" key="1">
    <citation type="submission" date="2019-09" db="EMBL/GenBank/DDBJ databases">
        <title>Genome sequence and assembly of Flavobacterium sp.</title>
        <authorList>
            <person name="Chhetri G."/>
        </authorList>
    </citation>
    <scope>NUCLEOTIDE SEQUENCE [LARGE SCALE GENOMIC DNA]</scope>
    <source>
        <strain evidence="1 2">SNL9</strain>
    </source>
</reference>
<accession>A0A5M6CQ90</accession>
<name>A0A5M6CQ90_9FLAO</name>
<evidence type="ECO:0000313" key="2">
    <source>
        <dbReference type="Proteomes" id="UP000325141"/>
    </source>
</evidence>
<evidence type="ECO:0000313" key="1">
    <source>
        <dbReference type="EMBL" id="KAA5535289.1"/>
    </source>
</evidence>
<dbReference type="RefSeq" id="WP_150012108.1">
    <property type="nucleotide sequence ID" value="NZ_VWSG01000005.1"/>
</dbReference>
<keyword evidence="2" id="KW-1185">Reference proteome</keyword>
<dbReference type="AlphaFoldDB" id="A0A5M6CQ90"/>
<dbReference type="Proteomes" id="UP000325141">
    <property type="component" value="Unassembled WGS sequence"/>
</dbReference>
<comment type="caution">
    <text evidence="1">The sequence shown here is derived from an EMBL/GenBank/DDBJ whole genome shotgun (WGS) entry which is preliminary data.</text>
</comment>